<sequence length="180" mass="19090">MLASQVLSIVMLTALSSAAAIISSNSVELSLTKLAADGARFTPTQEQEATPVRNANVQKRHVVGRNAHPVDDTGNLLAVLGDHSIVDDTGMVQRRTVADADADGKGKEFIMQAATLIVRGLRDFPVDFIATLISPLTSFLIPGGLKSGKLPKIDPGLPLGYAEQIVKQILSFGKEEGLLF</sequence>
<accession>A0AAJ0CTS4</accession>
<evidence type="ECO:0000313" key="3">
    <source>
        <dbReference type="Proteomes" id="UP001251528"/>
    </source>
</evidence>
<evidence type="ECO:0000313" key="2">
    <source>
        <dbReference type="EMBL" id="KAK2606434.1"/>
    </source>
</evidence>
<evidence type="ECO:0000256" key="1">
    <source>
        <dbReference type="SAM" id="SignalP"/>
    </source>
</evidence>
<dbReference type="AlphaFoldDB" id="A0AAJ0CTS4"/>
<protein>
    <submittedName>
        <fullName evidence="2">Uncharacterized protein</fullName>
    </submittedName>
</protein>
<proteinExistence type="predicted"/>
<gene>
    <name evidence="2" type="ORF">QQS21_003127</name>
</gene>
<comment type="caution">
    <text evidence="2">The sequence shown here is derived from an EMBL/GenBank/DDBJ whole genome shotgun (WGS) entry which is preliminary data.</text>
</comment>
<feature type="chain" id="PRO_5042490258" evidence="1">
    <location>
        <begin position="19"/>
        <end position="180"/>
    </location>
</feature>
<name>A0AAJ0CTS4_9HYPO</name>
<keyword evidence="1" id="KW-0732">Signal</keyword>
<dbReference type="EMBL" id="JASWJB010000040">
    <property type="protein sequence ID" value="KAK2606434.1"/>
    <property type="molecule type" value="Genomic_DNA"/>
</dbReference>
<organism evidence="2 3">
    <name type="scientific">Conoideocrella luteorostrata</name>
    <dbReference type="NCBI Taxonomy" id="1105319"/>
    <lineage>
        <taxon>Eukaryota</taxon>
        <taxon>Fungi</taxon>
        <taxon>Dikarya</taxon>
        <taxon>Ascomycota</taxon>
        <taxon>Pezizomycotina</taxon>
        <taxon>Sordariomycetes</taxon>
        <taxon>Hypocreomycetidae</taxon>
        <taxon>Hypocreales</taxon>
        <taxon>Clavicipitaceae</taxon>
        <taxon>Conoideocrella</taxon>
    </lineage>
</organism>
<reference evidence="2" key="1">
    <citation type="submission" date="2023-06" db="EMBL/GenBank/DDBJ databases">
        <title>Conoideocrella luteorostrata (Hypocreales: Clavicipitaceae), a potential biocontrol fungus for elongate hemlock scale in United States Christmas tree production areas.</title>
        <authorList>
            <person name="Barrett H."/>
            <person name="Lovett B."/>
            <person name="Macias A.M."/>
            <person name="Stajich J.E."/>
            <person name="Kasson M.T."/>
        </authorList>
    </citation>
    <scope>NUCLEOTIDE SEQUENCE</scope>
    <source>
        <strain evidence="2">ARSEF 14590</strain>
    </source>
</reference>
<feature type="signal peptide" evidence="1">
    <location>
        <begin position="1"/>
        <end position="18"/>
    </location>
</feature>
<keyword evidence="3" id="KW-1185">Reference proteome</keyword>
<dbReference type="Proteomes" id="UP001251528">
    <property type="component" value="Unassembled WGS sequence"/>
</dbReference>